<dbReference type="GO" id="GO:0042273">
    <property type="term" value="P:ribosomal large subunit biogenesis"/>
    <property type="evidence" value="ECO:0000318"/>
    <property type="project" value="GO_Central"/>
</dbReference>
<keyword evidence="4" id="KW-0479">Metal-binding</keyword>
<dbReference type="FunCoup" id="A9UNU5">
    <property type="interactions" value="1316"/>
</dbReference>
<evidence type="ECO:0000256" key="7">
    <source>
        <dbReference type="ARBA" id="ARBA00034126"/>
    </source>
</evidence>
<dbReference type="GeneID" id="5888026"/>
<dbReference type="PROSITE" id="PS00028">
    <property type="entry name" value="ZINC_FINGER_C2H2_1"/>
    <property type="match status" value="2"/>
</dbReference>
<dbReference type="SMART" id="SM00451">
    <property type="entry name" value="ZnF_U1"/>
    <property type="match status" value="2"/>
</dbReference>
<evidence type="ECO:0000256" key="5">
    <source>
        <dbReference type="ARBA" id="ARBA00022737"/>
    </source>
</evidence>
<feature type="domain" description="C2H2-type" evidence="10">
    <location>
        <begin position="72"/>
        <end position="96"/>
    </location>
</feature>
<dbReference type="Pfam" id="PF12874">
    <property type="entry name" value="zf-met"/>
    <property type="match status" value="1"/>
</dbReference>
<dbReference type="AlphaFoldDB" id="A9UNU5"/>
<dbReference type="InParanoid" id="A9UNU5"/>
<protein>
    <recommendedName>
        <fullName evidence="10">C2H2-type domain-containing protein</fullName>
    </recommendedName>
</protein>
<dbReference type="GO" id="GO:0030687">
    <property type="term" value="C:preribosome, large subunit precursor"/>
    <property type="evidence" value="ECO:0000318"/>
    <property type="project" value="GO_Central"/>
</dbReference>
<evidence type="ECO:0000256" key="9">
    <source>
        <dbReference type="SAM" id="MobiDB-lite"/>
    </source>
</evidence>
<evidence type="ECO:0000256" key="4">
    <source>
        <dbReference type="ARBA" id="ARBA00022723"/>
    </source>
</evidence>
<sequence length="406" mass="46733">MSANVKFTCLNCRVGFPTAEAQRVHYKTEWHRYNLKRKVAGMAPLTADAFRARVTQQRQEAEDNAAQAKADYECTPCRKSFRSKNALESHLQSKKHLQMIMPSSTSSERTPEAAEAGAPTDASITPARPTPMATAAAASTTSIPDAHRQPIAEQNRKYDELARRWEEKLAQEKLPEFVEEPVLEPQDCIFDTYRADSFEANIEYMSSRHGFFIPNVEFVVDLEGLVRYLQLKAGNYFTCLYCNKQLADLEGVRKHMEDKGHKMIDYSEEGQLELGDFYDFSSTYPDDSNLTDAERDADLTLAVHQHQGQLHRDGFDLVLPSGRRAGHRELNRYYKQHFKARDERDSVRIGRIVAQYRALGHKGVELPSEKVRRDQAYGIRWQRDKRLEIGMKHNSLQFHYREQVLQ</sequence>
<evidence type="ECO:0000256" key="1">
    <source>
        <dbReference type="ARBA" id="ARBA00004496"/>
    </source>
</evidence>
<dbReference type="GO" id="GO:0005737">
    <property type="term" value="C:cytoplasm"/>
    <property type="evidence" value="ECO:0007669"/>
    <property type="project" value="UniProtKB-SubCell"/>
</dbReference>
<keyword evidence="6" id="KW-0862">Zinc</keyword>
<dbReference type="STRING" id="81824.A9UNU5"/>
<feature type="region of interest" description="Disordered" evidence="9">
    <location>
        <begin position="85"/>
        <end position="153"/>
    </location>
</feature>
<keyword evidence="12" id="KW-1185">Reference proteome</keyword>
<evidence type="ECO:0000256" key="2">
    <source>
        <dbReference type="ARBA" id="ARBA00022490"/>
    </source>
</evidence>
<keyword evidence="8" id="KW-0863">Zinc-finger</keyword>
<evidence type="ECO:0000313" key="12">
    <source>
        <dbReference type="Proteomes" id="UP000001357"/>
    </source>
</evidence>
<dbReference type="InterPro" id="IPR036236">
    <property type="entry name" value="Znf_C2H2_sf"/>
</dbReference>
<dbReference type="GO" id="GO:0008270">
    <property type="term" value="F:zinc ion binding"/>
    <property type="evidence" value="ECO:0007669"/>
    <property type="project" value="UniProtKB-KW"/>
</dbReference>
<dbReference type="InterPro" id="IPR040025">
    <property type="entry name" value="Znf622/Rei1/Reh1"/>
</dbReference>
<evidence type="ECO:0000256" key="6">
    <source>
        <dbReference type="ARBA" id="ARBA00022833"/>
    </source>
</evidence>
<name>A9UNU5_MONBE</name>
<dbReference type="InterPro" id="IPR013087">
    <property type="entry name" value="Znf_C2H2_type"/>
</dbReference>
<accession>A9UNU5</accession>
<comment type="subcellular location">
    <subcellularLocation>
        <location evidence="1">Cytoplasm</location>
    </subcellularLocation>
</comment>
<dbReference type="SUPFAM" id="SSF57667">
    <property type="entry name" value="beta-beta-alpha zinc fingers"/>
    <property type="match status" value="1"/>
</dbReference>
<comment type="similarity">
    <text evidence="7">Belongs to the REI1 family.</text>
</comment>
<dbReference type="RefSeq" id="XP_001742523.1">
    <property type="nucleotide sequence ID" value="XM_001742471.1"/>
</dbReference>
<keyword evidence="3" id="KW-0690">Ribosome biogenesis</keyword>
<evidence type="ECO:0000313" key="11">
    <source>
        <dbReference type="EMBL" id="EDQ92761.1"/>
    </source>
</evidence>
<dbReference type="Gene3D" id="3.30.160.60">
    <property type="entry name" value="Classic Zinc Finger"/>
    <property type="match status" value="1"/>
</dbReference>
<dbReference type="FunFam" id="3.30.160.60:FF:003764">
    <property type="match status" value="1"/>
</dbReference>
<dbReference type="eggNOG" id="KOG2785">
    <property type="taxonomic scope" value="Eukaryota"/>
</dbReference>
<dbReference type="PROSITE" id="PS50157">
    <property type="entry name" value="ZINC_FINGER_C2H2_2"/>
    <property type="match status" value="1"/>
</dbReference>
<dbReference type="PANTHER" id="PTHR13182:SF8">
    <property type="entry name" value="CYTOPLASMIC 60S SUBUNIT BIOGENESIS FACTOR ZNF622"/>
    <property type="match status" value="1"/>
</dbReference>
<dbReference type="Pfam" id="PF12756">
    <property type="entry name" value="zf-C2H2_2"/>
    <property type="match status" value="1"/>
</dbReference>
<keyword evidence="2" id="KW-0963">Cytoplasm</keyword>
<dbReference type="SMART" id="SM00355">
    <property type="entry name" value="ZnF_C2H2"/>
    <property type="match status" value="3"/>
</dbReference>
<dbReference type="GO" id="GO:0003676">
    <property type="term" value="F:nucleic acid binding"/>
    <property type="evidence" value="ECO:0007669"/>
    <property type="project" value="InterPro"/>
</dbReference>
<evidence type="ECO:0000256" key="3">
    <source>
        <dbReference type="ARBA" id="ARBA00022517"/>
    </source>
</evidence>
<gene>
    <name evidence="11" type="ORF">MONBRDRAFT_17002</name>
</gene>
<dbReference type="KEGG" id="mbr:MONBRDRAFT_17002"/>
<dbReference type="OMA" id="WTQTQQQ"/>
<keyword evidence="5" id="KW-0677">Repeat</keyword>
<organism evidence="11 12">
    <name type="scientific">Monosiga brevicollis</name>
    <name type="common">Choanoflagellate</name>
    <dbReference type="NCBI Taxonomy" id="81824"/>
    <lineage>
        <taxon>Eukaryota</taxon>
        <taxon>Choanoflagellata</taxon>
        <taxon>Craspedida</taxon>
        <taxon>Salpingoecidae</taxon>
        <taxon>Monosiga</taxon>
    </lineage>
</organism>
<dbReference type="PANTHER" id="PTHR13182">
    <property type="entry name" value="ZINC FINGER PROTEIN 622"/>
    <property type="match status" value="1"/>
</dbReference>
<feature type="compositionally biased region" description="Low complexity" evidence="9">
    <location>
        <begin position="125"/>
        <end position="144"/>
    </location>
</feature>
<evidence type="ECO:0000256" key="8">
    <source>
        <dbReference type="PROSITE-ProRule" id="PRU00042"/>
    </source>
</evidence>
<proteinExistence type="inferred from homology"/>
<dbReference type="InterPro" id="IPR041661">
    <property type="entry name" value="ZN622/Rei1/Reh1_Znf-C2H2"/>
</dbReference>
<dbReference type="Proteomes" id="UP000001357">
    <property type="component" value="Unassembled WGS sequence"/>
</dbReference>
<reference evidence="11 12" key="1">
    <citation type="journal article" date="2008" name="Nature">
        <title>The genome of the choanoflagellate Monosiga brevicollis and the origin of metazoans.</title>
        <authorList>
            <consortium name="JGI Sequencing"/>
            <person name="King N."/>
            <person name="Westbrook M.J."/>
            <person name="Young S.L."/>
            <person name="Kuo A."/>
            <person name="Abedin M."/>
            <person name="Chapman J."/>
            <person name="Fairclough S."/>
            <person name="Hellsten U."/>
            <person name="Isogai Y."/>
            <person name="Letunic I."/>
            <person name="Marr M."/>
            <person name="Pincus D."/>
            <person name="Putnam N."/>
            <person name="Rokas A."/>
            <person name="Wright K.J."/>
            <person name="Zuzow R."/>
            <person name="Dirks W."/>
            <person name="Good M."/>
            <person name="Goodstein D."/>
            <person name="Lemons D."/>
            <person name="Li W."/>
            <person name="Lyons J.B."/>
            <person name="Morris A."/>
            <person name="Nichols S."/>
            <person name="Richter D.J."/>
            <person name="Salamov A."/>
            <person name="Bork P."/>
            <person name="Lim W.A."/>
            <person name="Manning G."/>
            <person name="Miller W.T."/>
            <person name="McGinnis W."/>
            <person name="Shapiro H."/>
            <person name="Tjian R."/>
            <person name="Grigoriev I.V."/>
            <person name="Rokhsar D."/>
        </authorList>
    </citation>
    <scope>NUCLEOTIDE SEQUENCE [LARGE SCALE GENOMIC DNA]</scope>
    <source>
        <strain evidence="12">MX1 / ATCC 50154</strain>
    </source>
</reference>
<dbReference type="InterPro" id="IPR003604">
    <property type="entry name" value="Matrin/U1-like-C_Znf_C2H2"/>
</dbReference>
<evidence type="ECO:0000259" key="10">
    <source>
        <dbReference type="PROSITE" id="PS50157"/>
    </source>
</evidence>
<dbReference type="EMBL" id="CH991543">
    <property type="protein sequence ID" value="EDQ92761.1"/>
    <property type="molecule type" value="Genomic_DNA"/>
</dbReference>